<keyword evidence="1" id="KW-1133">Transmembrane helix</keyword>
<gene>
    <name evidence="2" type="ORF">F985_00298</name>
</gene>
<name>N8SC02_9GAMM</name>
<dbReference type="Proteomes" id="UP000013065">
    <property type="component" value="Unassembled WGS sequence"/>
</dbReference>
<keyword evidence="1" id="KW-0472">Membrane</keyword>
<feature type="transmembrane region" description="Helical" evidence="1">
    <location>
        <begin position="12"/>
        <end position="32"/>
    </location>
</feature>
<sequence length="143" mass="16324">MTLCNLRHGVPLARSTVFMSVLFSLLIFQSLWNVAAAFCVHENRGTALQHFGHHADLNVYQSSDHMQNEHVGIVENSDNAPLSWQDHHDHLPSCFHVVMTDNAKQAQEPVVYVHERSQVYYWSNFYQSPYLGDLNPPPVLTPL</sequence>
<dbReference type="InterPro" id="IPR054660">
    <property type="entry name" value="CzcI-like"/>
</dbReference>
<evidence type="ECO:0008006" key="4">
    <source>
        <dbReference type="Google" id="ProtNLM"/>
    </source>
</evidence>
<reference evidence="3" key="1">
    <citation type="submission" date="2013-02" db="EMBL/GenBank/DDBJ databases">
        <title>The Genome Sequence of Acinetobacter sp. NIPH 973.</title>
        <authorList>
            <consortium name="The Broad Institute Genome Sequencing Platform"/>
            <consortium name="The Broad Institute Genome Sequencing Center for Infectious Disease"/>
            <person name="Cerqueira G."/>
            <person name="Feldgarden M."/>
            <person name="Courvalin P."/>
            <person name="Perichon B."/>
            <person name="Grillot-Courvalin C."/>
            <person name="Clermont D."/>
            <person name="Rocha E."/>
            <person name="Yoon E.-J."/>
            <person name="Nemec A."/>
            <person name="Walker B."/>
            <person name="Young S.K."/>
            <person name="Zeng Q."/>
            <person name="Gargeya S."/>
            <person name="Fitzgerald M."/>
            <person name="Haas B."/>
            <person name="Abouelleil A."/>
            <person name="Alvarado L."/>
            <person name="Arachchi H.M."/>
            <person name="Berlin A.M."/>
            <person name="Chapman S.B."/>
            <person name="Dewar J."/>
            <person name="Goldberg J."/>
            <person name="Griggs A."/>
            <person name="Gujja S."/>
            <person name="Hansen M."/>
            <person name="Howarth C."/>
            <person name="Imamovic A."/>
            <person name="Larimer J."/>
            <person name="McCowan C."/>
            <person name="Murphy C."/>
            <person name="Neiman D."/>
            <person name="Pearson M."/>
            <person name="Priest M."/>
            <person name="Roberts A."/>
            <person name="Saif S."/>
            <person name="Shea T."/>
            <person name="Sisk P."/>
            <person name="Sykes S."/>
            <person name="Wortman J."/>
            <person name="Nusbaum C."/>
            <person name="Birren B."/>
        </authorList>
    </citation>
    <scope>NUCLEOTIDE SEQUENCE [LARGE SCALE GENOMIC DNA]</scope>
    <source>
        <strain evidence="3">NIPH 973</strain>
    </source>
</reference>
<evidence type="ECO:0000313" key="3">
    <source>
        <dbReference type="Proteomes" id="UP000013065"/>
    </source>
</evidence>
<dbReference type="PATRIC" id="fig|520709.3.peg.294"/>
<keyword evidence="1" id="KW-0812">Transmembrane</keyword>
<evidence type="ECO:0000313" key="2">
    <source>
        <dbReference type="EMBL" id="ENU45098.1"/>
    </source>
</evidence>
<dbReference type="NCBIfam" id="NF045615">
    <property type="entry name" value="efflu_CzcI_Acin"/>
    <property type="match status" value="1"/>
</dbReference>
<evidence type="ECO:0000256" key="1">
    <source>
        <dbReference type="SAM" id="Phobius"/>
    </source>
</evidence>
<protein>
    <recommendedName>
        <fullName evidence="4">Cation transporter</fullName>
    </recommendedName>
</protein>
<dbReference type="HOGENOM" id="CLU_136018_0_0_6"/>
<accession>N8SC02</accession>
<comment type="caution">
    <text evidence="2">The sequence shown here is derived from an EMBL/GenBank/DDBJ whole genome shotgun (WGS) entry which is preliminary data.</text>
</comment>
<organism evidence="2 3">
    <name type="scientific">Acinetobacter seifertii</name>
    <dbReference type="NCBI Taxonomy" id="1530123"/>
    <lineage>
        <taxon>Bacteria</taxon>
        <taxon>Pseudomonadati</taxon>
        <taxon>Pseudomonadota</taxon>
        <taxon>Gammaproteobacteria</taxon>
        <taxon>Moraxellales</taxon>
        <taxon>Moraxellaceae</taxon>
        <taxon>Acinetobacter</taxon>
        <taxon>Acinetobacter calcoaceticus/baumannii complex</taxon>
    </lineage>
</organism>
<dbReference type="EMBL" id="APOO01000002">
    <property type="protein sequence ID" value="ENU45098.1"/>
    <property type="molecule type" value="Genomic_DNA"/>
</dbReference>
<reference evidence="2 3" key="2">
    <citation type="journal article" date="2015" name="Int. J. Syst. Evol. Microbiol.">
        <title>Acinetobacter seifertii sp. nov., a member of the Acinetobacter calcoaceticus-Acinetobacter baumannii complex isolated from human clinical specimens.</title>
        <authorList>
            <person name="Nemec A."/>
            <person name="Krizova L."/>
            <person name="Maixnerova M."/>
            <person name="Sedo O."/>
            <person name="Brisse S."/>
            <person name="Higgins P.G."/>
        </authorList>
    </citation>
    <scope>NUCLEOTIDE SEQUENCE [LARGE SCALE GENOMIC DNA]</scope>
    <source>
        <strain evidence="2 3">NIPH 973</strain>
    </source>
</reference>
<dbReference type="AlphaFoldDB" id="N8SC02"/>
<proteinExistence type="predicted"/>